<dbReference type="Pfam" id="PF25484">
    <property type="entry name" value="DUF7907"/>
    <property type="match status" value="1"/>
</dbReference>
<name>A0A370TF72_9HELO</name>
<dbReference type="RefSeq" id="XP_031866826.1">
    <property type="nucleotide sequence ID" value="XM_032017395.1"/>
</dbReference>
<dbReference type="InterPro" id="IPR057229">
    <property type="entry name" value="DUF7907"/>
</dbReference>
<gene>
    <name evidence="2" type="ORF">BP5553_08772</name>
</gene>
<reference evidence="2 3" key="1">
    <citation type="journal article" date="2018" name="IMA Fungus">
        <title>IMA Genome-F 9: Draft genome sequence of Annulohypoxylon stygium, Aspergillus mulundensis, Berkeleyomyces basicola (syn. Thielaviopsis basicola), Ceratocystis smalleyi, two Cercospora beticola strains, Coleophoma cylindrospora, Fusarium fracticaudum, Phialophora cf. hyalina, and Morchella septimelata.</title>
        <authorList>
            <person name="Wingfield B.D."/>
            <person name="Bills G.F."/>
            <person name="Dong Y."/>
            <person name="Huang W."/>
            <person name="Nel W.J."/>
            <person name="Swalarsk-Parry B.S."/>
            <person name="Vaghefi N."/>
            <person name="Wilken P.M."/>
            <person name="An Z."/>
            <person name="de Beer Z.W."/>
            <person name="De Vos L."/>
            <person name="Chen L."/>
            <person name="Duong T.A."/>
            <person name="Gao Y."/>
            <person name="Hammerbacher A."/>
            <person name="Kikkert J.R."/>
            <person name="Li Y."/>
            <person name="Li H."/>
            <person name="Li K."/>
            <person name="Li Q."/>
            <person name="Liu X."/>
            <person name="Ma X."/>
            <person name="Naidoo K."/>
            <person name="Pethybridge S.J."/>
            <person name="Sun J."/>
            <person name="Steenkamp E.T."/>
            <person name="van der Nest M.A."/>
            <person name="van Wyk S."/>
            <person name="Wingfield M.J."/>
            <person name="Xiong C."/>
            <person name="Yue Q."/>
            <person name="Zhang X."/>
        </authorList>
    </citation>
    <scope>NUCLEOTIDE SEQUENCE [LARGE SCALE GENOMIC DNA]</scope>
    <source>
        <strain evidence="2 3">BP 5553</strain>
    </source>
</reference>
<evidence type="ECO:0000313" key="3">
    <source>
        <dbReference type="Proteomes" id="UP000254866"/>
    </source>
</evidence>
<feature type="domain" description="DUF7907" evidence="1">
    <location>
        <begin position="3"/>
        <end position="95"/>
    </location>
</feature>
<dbReference type="GeneID" id="43601621"/>
<dbReference type="EMBL" id="NPIC01000009">
    <property type="protein sequence ID" value="RDL33333.1"/>
    <property type="molecule type" value="Genomic_DNA"/>
</dbReference>
<accession>A0A370TF72</accession>
<dbReference type="OrthoDB" id="3518533at2759"/>
<evidence type="ECO:0000259" key="1">
    <source>
        <dbReference type="Pfam" id="PF25484"/>
    </source>
</evidence>
<keyword evidence="3" id="KW-1185">Reference proteome</keyword>
<evidence type="ECO:0000313" key="2">
    <source>
        <dbReference type="EMBL" id="RDL33333.1"/>
    </source>
</evidence>
<protein>
    <recommendedName>
        <fullName evidence="1">DUF7907 domain-containing protein</fullName>
    </recommendedName>
</protein>
<comment type="caution">
    <text evidence="2">The sequence shown here is derived from an EMBL/GenBank/DDBJ whole genome shotgun (WGS) entry which is preliminary data.</text>
</comment>
<organism evidence="2 3">
    <name type="scientific">Venustampulla echinocandica</name>
    <dbReference type="NCBI Taxonomy" id="2656787"/>
    <lineage>
        <taxon>Eukaryota</taxon>
        <taxon>Fungi</taxon>
        <taxon>Dikarya</taxon>
        <taxon>Ascomycota</taxon>
        <taxon>Pezizomycotina</taxon>
        <taxon>Leotiomycetes</taxon>
        <taxon>Helotiales</taxon>
        <taxon>Pleuroascaceae</taxon>
        <taxon>Venustampulla</taxon>
    </lineage>
</organism>
<dbReference type="AlphaFoldDB" id="A0A370TF72"/>
<dbReference type="Proteomes" id="UP000254866">
    <property type="component" value="Unassembled WGS sequence"/>
</dbReference>
<proteinExistence type="predicted"/>
<sequence>MFVTSGHKTYDGWSLKAWHTGAAQADPDFVHNRGDSACLSSSKLILDIGYPGALLADPQDINYGRWESVYISARQGPQGEGWAWKLNSNEELVIDSPF</sequence>